<sequence>MNDYLVDIQNEKLSFFTPAGEVKALNDVSLFVREGEVLGIVGESGSGKSVTAYSLMGLIESPGRLIGGDLYFNGHHINEMKEREMRKIRGNEVSIIFQDPMTSLNPVFTVGNQIMEAILLHTGKNKKQAHERATELLQLVGINEPVKRLKQYPHELSGGMRQRVMIAMALACEPKLLIADEPTTALDVTIQAQILELLAELKTKFGMATILITHDLGVVAGICDRISVMYAGKIVESGTTDDIFYRPSHEYTKGLLLSVPNLNEDEHQKLMPIEGQPVDMLNPPLGCPFAPRCRSCMKICLKTMPEYTHLGGEHYSACWLLDKVKFENREEQL</sequence>
<dbReference type="FunFam" id="3.40.50.300:FF:000016">
    <property type="entry name" value="Oligopeptide ABC transporter ATP-binding component"/>
    <property type="match status" value="1"/>
</dbReference>
<dbReference type="CDD" id="cd03257">
    <property type="entry name" value="ABC_NikE_OppD_transporters"/>
    <property type="match status" value="1"/>
</dbReference>
<keyword evidence="5" id="KW-0997">Cell inner membrane</keyword>
<proteinExistence type="inferred from homology"/>
<evidence type="ECO:0000256" key="9">
    <source>
        <dbReference type="ARBA" id="ARBA00023136"/>
    </source>
</evidence>
<evidence type="ECO:0000313" key="12">
    <source>
        <dbReference type="Proteomes" id="UP000199701"/>
    </source>
</evidence>
<evidence type="ECO:0000313" key="11">
    <source>
        <dbReference type="EMBL" id="SEW33738.1"/>
    </source>
</evidence>
<name>A0A1I0R0Y6_9FIRM</name>
<dbReference type="AlphaFoldDB" id="A0A1I0R0Y6"/>
<dbReference type="SMART" id="SM00382">
    <property type="entry name" value="AAA"/>
    <property type="match status" value="1"/>
</dbReference>
<dbReference type="Gene3D" id="3.40.50.300">
    <property type="entry name" value="P-loop containing nucleotide triphosphate hydrolases"/>
    <property type="match status" value="1"/>
</dbReference>
<evidence type="ECO:0000256" key="8">
    <source>
        <dbReference type="ARBA" id="ARBA00022967"/>
    </source>
</evidence>
<dbReference type="InterPro" id="IPR013563">
    <property type="entry name" value="Oligopep_ABC_C"/>
</dbReference>
<evidence type="ECO:0000256" key="5">
    <source>
        <dbReference type="ARBA" id="ARBA00022519"/>
    </source>
</evidence>
<dbReference type="InterPro" id="IPR050388">
    <property type="entry name" value="ABC_Ni/Peptide_Import"/>
</dbReference>
<dbReference type="Pfam" id="PF08352">
    <property type="entry name" value="oligo_HPY"/>
    <property type="match status" value="1"/>
</dbReference>
<dbReference type="PROSITE" id="PS50893">
    <property type="entry name" value="ABC_TRANSPORTER_2"/>
    <property type="match status" value="1"/>
</dbReference>
<accession>A0A1I0R0Y6</accession>
<organism evidence="11 12">
    <name type="scientific">[Clostridium] fimetarium</name>
    <dbReference type="NCBI Taxonomy" id="99656"/>
    <lineage>
        <taxon>Bacteria</taxon>
        <taxon>Bacillati</taxon>
        <taxon>Bacillota</taxon>
        <taxon>Clostridia</taxon>
        <taxon>Lachnospirales</taxon>
        <taxon>Lachnospiraceae</taxon>
    </lineage>
</organism>
<dbReference type="GO" id="GO:0016887">
    <property type="term" value="F:ATP hydrolysis activity"/>
    <property type="evidence" value="ECO:0007669"/>
    <property type="project" value="InterPro"/>
</dbReference>
<dbReference type="RefSeq" id="WP_092454937.1">
    <property type="nucleotide sequence ID" value="NZ_FOJI01000010.1"/>
</dbReference>
<dbReference type="PANTHER" id="PTHR43297">
    <property type="entry name" value="OLIGOPEPTIDE TRANSPORT ATP-BINDING PROTEIN APPD"/>
    <property type="match status" value="1"/>
</dbReference>
<keyword evidence="7 11" id="KW-0067">ATP-binding</keyword>
<comment type="similarity">
    <text evidence="2">Belongs to the ABC transporter superfamily.</text>
</comment>
<keyword evidence="3" id="KW-0813">Transport</keyword>
<dbReference type="NCBIfam" id="TIGR01727">
    <property type="entry name" value="oligo_HPY"/>
    <property type="match status" value="1"/>
</dbReference>
<dbReference type="InterPro" id="IPR003593">
    <property type="entry name" value="AAA+_ATPase"/>
</dbReference>
<evidence type="ECO:0000259" key="10">
    <source>
        <dbReference type="PROSITE" id="PS50893"/>
    </source>
</evidence>
<evidence type="ECO:0000256" key="1">
    <source>
        <dbReference type="ARBA" id="ARBA00004202"/>
    </source>
</evidence>
<evidence type="ECO:0000256" key="7">
    <source>
        <dbReference type="ARBA" id="ARBA00022840"/>
    </source>
</evidence>
<evidence type="ECO:0000256" key="6">
    <source>
        <dbReference type="ARBA" id="ARBA00022741"/>
    </source>
</evidence>
<dbReference type="Pfam" id="PF00005">
    <property type="entry name" value="ABC_tran"/>
    <property type="match status" value="1"/>
</dbReference>
<reference evidence="11 12" key="1">
    <citation type="submission" date="2016-10" db="EMBL/GenBank/DDBJ databases">
        <authorList>
            <person name="de Groot N.N."/>
        </authorList>
    </citation>
    <scope>NUCLEOTIDE SEQUENCE [LARGE SCALE GENOMIC DNA]</scope>
    <source>
        <strain evidence="11 12">DSM 9179</strain>
    </source>
</reference>
<dbReference type="PROSITE" id="PS00211">
    <property type="entry name" value="ABC_TRANSPORTER_1"/>
    <property type="match status" value="1"/>
</dbReference>
<feature type="domain" description="ABC transporter" evidence="10">
    <location>
        <begin position="8"/>
        <end position="256"/>
    </location>
</feature>
<dbReference type="GO" id="GO:0005524">
    <property type="term" value="F:ATP binding"/>
    <property type="evidence" value="ECO:0007669"/>
    <property type="project" value="UniProtKB-KW"/>
</dbReference>
<dbReference type="EMBL" id="FOJI01000010">
    <property type="protein sequence ID" value="SEW33738.1"/>
    <property type="molecule type" value="Genomic_DNA"/>
</dbReference>
<evidence type="ECO:0000256" key="2">
    <source>
        <dbReference type="ARBA" id="ARBA00005417"/>
    </source>
</evidence>
<dbReference type="SUPFAM" id="SSF52540">
    <property type="entry name" value="P-loop containing nucleoside triphosphate hydrolases"/>
    <property type="match status" value="1"/>
</dbReference>
<protein>
    <submittedName>
        <fullName evidence="11">Oligopeptide transport system ATP-binding protein</fullName>
    </submittedName>
</protein>
<dbReference type="PANTHER" id="PTHR43297:SF14">
    <property type="entry name" value="ATPASE AAA-TYPE CORE DOMAIN-CONTAINING PROTEIN"/>
    <property type="match status" value="1"/>
</dbReference>
<keyword evidence="12" id="KW-1185">Reference proteome</keyword>
<dbReference type="GO" id="GO:0015833">
    <property type="term" value="P:peptide transport"/>
    <property type="evidence" value="ECO:0007669"/>
    <property type="project" value="InterPro"/>
</dbReference>
<dbReference type="InterPro" id="IPR003439">
    <property type="entry name" value="ABC_transporter-like_ATP-bd"/>
</dbReference>
<comment type="subcellular location">
    <subcellularLocation>
        <location evidence="1">Cell membrane</location>
        <topology evidence="1">Peripheral membrane protein</topology>
    </subcellularLocation>
</comment>
<gene>
    <name evidence="11" type="ORF">SAMN05421659_110155</name>
</gene>
<dbReference type="InterPro" id="IPR027417">
    <property type="entry name" value="P-loop_NTPase"/>
</dbReference>
<dbReference type="InterPro" id="IPR017871">
    <property type="entry name" value="ABC_transporter-like_CS"/>
</dbReference>
<dbReference type="STRING" id="99656.SAMN05421659_110155"/>
<dbReference type="OrthoDB" id="9806285at2"/>
<keyword evidence="8" id="KW-1278">Translocase</keyword>
<evidence type="ECO:0000256" key="3">
    <source>
        <dbReference type="ARBA" id="ARBA00022448"/>
    </source>
</evidence>
<evidence type="ECO:0000256" key="4">
    <source>
        <dbReference type="ARBA" id="ARBA00022475"/>
    </source>
</evidence>
<dbReference type="GO" id="GO:0005886">
    <property type="term" value="C:plasma membrane"/>
    <property type="evidence" value="ECO:0007669"/>
    <property type="project" value="UniProtKB-SubCell"/>
</dbReference>
<dbReference type="Proteomes" id="UP000199701">
    <property type="component" value="Unassembled WGS sequence"/>
</dbReference>
<keyword evidence="4" id="KW-1003">Cell membrane</keyword>
<keyword evidence="9" id="KW-0472">Membrane</keyword>
<keyword evidence="6" id="KW-0547">Nucleotide-binding</keyword>